<evidence type="ECO:0000313" key="2">
    <source>
        <dbReference type="EMBL" id="GBN49506.1"/>
    </source>
</evidence>
<dbReference type="Proteomes" id="UP000499080">
    <property type="component" value="Unassembled WGS sequence"/>
</dbReference>
<dbReference type="OrthoDB" id="6626714at2759"/>
<evidence type="ECO:0000313" key="1">
    <source>
        <dbReference type="EMBL" id="GBN49446.1"/>
    </source>
</evidence>
<evidence type="ECO:0000313" key="3">
    <source>
        <dbReference type="Proteomes" id="UP000499080"/>
    </source>
</evidence>
<keyword evidence="3" id="KW-1185">Reference proteome</keyword>
<sequence>MIRLDIQFTIRKPGPLHPARWMAKAIYSLKMELLFNGNEARMALTAREFPSFFGTAKIEDSSSLYQLKISPKCHPIKKAATFAKNLVCVNDVAEHAIALIKDFICAAKNEEQKQFLLQVVEMHRKNFKQCNRQTLLEM</sequence>
<dbReference type="EMBL" id="BGPR01011073">
    <property type="protein sequence ID" value="GBN49446.1"/>
    <property type="molecule type" value="Genomic_DNA"/>
</dbReference>
<dbReference type="EMBL" id="BGPR01011082">
    <property type="protein sequence ID" value="GBN49506.1"/>
    <property type="molecule type" value="Genomic_DNA"/>
</dbReference>
<accession>A0A4Y2PHE1</accession>
<gene>
    <name evidence="1" type="ORF">AVEN_267004_1</name>
    <name evidence="2" type="ORF">AVEN_270146_1</name>
</gene>
<proteinExistence type="predicted"/>
<name>A0A4Y2PHE1_ARAVE</name>
<dbReference type="AlphaFoldDB" id="A0A4Y2PHE1"/>
<organism evidence="1 3">
    <name type="scientific">Araneus ventricosus</name>
    <name type="common">Orbweaver spider</name>
    <name type="synonym">Epeira ventricosa</name>
    <dbReference type="NCBI Taxonomy" id="182803"/>
    <lineage>
        <taxon>Eukaryota</taxon>
        <taxon>Metazoa</taxon>
        <taxon>Ecdysozoa</taxon>
        <taxon>Arthropoda</taxon>
        <taxon>Chelicerata</taxon>
        <taxon>Arachnida</taxon>
        <taxon>Araneae</taxon>
        <taxon>Araneomorphae</taxon>
        <taxon>Entelegynae</taxon>
        <taxon>Araneoidea</taxon>
        <taxon>Araneidae</taxon>
        <taxon>Araneus</taxon>
    </lineage>
</organism>
<reference evidence="1 3" key="1">
    <citation type="journal article" date="2019" name="Sci. Rep.">
        <title>Orb-weaving spider Araneus ventricosus genome elucidates the spidroin gene catalogue.</title>
        <authorList>
            <person name="Kono N."/>
            <person name="Nakamura H."/>
            <person name="Ohtoshi R."/>
            <person name="Moran D.A.P."/>
            <person name="Shinohara A."/>
            <person name="Yoshida Y."/>
            <person name="Fujiwara M."/>
            <person name="Mori M."/>
            <person name="Tomita M."/>
            <person name="Arakawa K."/>
        </authorList>
    </citation>
    <scope>NUCLEOTIDE SEQUENCE [LARGE SCALE GENOMIC DNA]</scope>
</reference>
<dbReference type="PANTHER" id="PTHR46113:SF1">
    <property type="entry name" value="PEPTIDASE M17 LEUCYL AMINOPEPTIDASE N-TERMINAL DOMAIN-CONTAINING PROTEIN"/>
    <property type="match status" value="1"/>
</dbReference>
<comment type="caution">
    <text evidence="1">The sequence shown here is derived from an EMBL/GenBank/DDBJ whole genome shotgun (WGS) entry which is preliminary data.</text>
</comment>
<dbReference type="PANTHER" id="PTHR46113">
    <property type="entry name" value="SNAC DOMAIN-CONTAINING PROTEIN"/>
    <property type="match status" value="1"/>
</dbReference>
<protein>
    <submittedName>
        <fullName evidence="1">Uncharacterized protein</fullName>
    </submittedName>
</protein>